<dbReference type="InterPro" id="IPR016032">
    <property type="entry name" value="Sig_transdc_resp-reg_C-effctor"/>
</dbReference>
<dbReference type="InterPro" id="IPR036388">
    <property type="entry name" value="WH-like_DNA-bd_sf"/>
</dbReference>
<keyword evidence="3 5" id="KW-0238">DNA-binding</keyword>
<evidence type="ECO:0000313" key="9">
    <source>
        <dbReference type="Proteomes" id="UP001549749"/>
    </source>
</evidence>
<feature type="modified residue" description="4-aspartylphosphate" evidence="4">
    <location>
        <position position="53"/>
    </location>
</feature>
<dbReference type="SUPFAM" id="SSF46894">
    <property type="entry name" value="C-terminal effector domain of the bipartite response regulators"/>
    <property type="match status" value="1"/>
</dbReference>
<evidence type="ECO:0000256" key="4">
    <source>
        <dbReference type="PROSITE-ProRule" id="PRU00169"/>
    </source>
</evidence>
<dbReference type="CDD" id="cd17574">
    <property type="entry name" value="REC_OmpR"/>
    <property type="match status" value="1"/>
</dbReference>
<sequence length="236" mass="27323">MKAVILYVEDDEFFARMTIRYLTRAGFEVIHCLDGVAGWEVFQNGRFDACILDIVMPGKNGFLLAKEIRKTNDNIPIIFTSVRYLEQDRIHGYVIGGDDYLIKPFNLEEMIQRVSVFLRRSKTPESDQRLQYKIGALTFDYSEMRIVHLPSNTTIQLPPKEAALLRFLCEHANKKLEKKYVLNEVWGDDDFFVGRSMDVYLTRLRKHFSLDPGIRLETFHSRGLMLITTDGDVSAS</sequence>
<proteinExistence type="predicted"/>
<dbReference type="Proteomes" id="UP001549749">
    <property type="component" value="Unassembled WGS sequence"/>
</dbReference>
<name>A0ABV2T584_9BACT</name>
<dbReference type="RefSeq" id="WP_354660809.1">
    <property type="nucleotide sequence ID" value="NZ_JBEXAC010000001.1"/>
</dbReference>
<evidence type="ECO:0000259" key="6">
    <source>
        <dbReference type="PROSITE" id="PS50110"/>
    </source>
</evidence>
<dbReference type="Gene3D" id="1.10.10.10">
    <property type="entry name" value="Winged helix-like DNA-binding domain superfamily/Winged helix DNA-binding domain"/>
    <property type="match status" value="1"/>
</dbReference>
<dbReference type="InterPro" id="IPR001867">
    <property type="entry name" value="OmpR/PhoB-type_DNA-bd"/>
</dbReference>
<evidence type="ECO:0000256" key="3">
    <source>
        <dbReference type="ARBA" id="ARBA00023125"/>
    </source>
</evidence>
<dbReference type="Pfam" id="PF00486">
    <property type="entry name" value="Trans_reg_C"/>
    <property type="match status" value="1"/>
</dbReference>
<gene>
    <name evidence="8" type="ORF">ABR189_12375</name>
</gene>
<dbReference type="Pfam" id="PF00072">
    <property type="entry name" value="Response_reg"/>
    <property type="match status" value="1"/>
</dbReference>
<dbReference type="InterPro" id="IPR001789">
    <property type="entry name" value="Sig_transdc_resp-reg_receiver"/>
</dbReference>
<comment type="caution">
    <text evidence="8">The sequence shown here is derived from an EMBL/GenBank/DDBJ whole genome shotgun (WGS) entry which is preliminary data.</text>
</comment>
<evidence type="ECO:0000259" key="7">
    <source>
        <dbReference type="PROSITE" id="PS51755"/>
    </source>
</evidence>
<dbReference type="InterPro" id="IPR039420">
    <property type="entry name" value="WalR-like"/>
</dbReference>
<evidence type="ECO:0000313" key="8">
    <source>
        <dbReference type="EMBL" id="MET6998173.1"/>
    </source>
</evidence>
<evidence type="ECO:0000256" key="5">
    <source>
        <dbReference type="PROSITE-ProRule" id="PRU01091"/>
    </source>
</evidence>
<evidence type="ECO:0000256" key="1">
    <source>
        <dbReference type="ARBA" id="ARBA00022553"/>
    </source>
</evidence>
<feature type="DNA-binding region" description="OmpR/PhoB-type" evidence="5">
    <location>
        <begin position="129"/>
        <end position="228"/>
    </location>
</feature>
<dbReference type="PANTHER" id="PTHR48111">
    <property type="entry name" value="REGULATOR OF RPOS"/>
    <property type="match status" value="1"/>
</dbReference>
<keyword evidence="9" id="KW-1185">Reference proteome</keyword>
<organism evidence="8 9">
    <name type="scientific">Chitinophaga defluvii</name>
    <dbReference type="NCBI Taxonomy" id="3163343"/>
    <lineage>
        <taxon>Bacteria</taxon>
        <taxon>Pseudomonadati</taxon>
        <taxon>Bacteroidota</taxon>
        <taxon>Chitinophagia</taxon>
        <taxon>Chitinophagales</taxon>
        <taxon>Chitinophagaceae</taxon>
        <taxon>Chitinophaga</taxon>
    </lineage>
</organism>
<dbReference type="PROSITE" id="PS51755">
    <property type="entry name" value="OMPR_PHOB"/>
    <property type="match status" value="1"/>
</dbReference>
<evidence type="ECO:0000256" key="2">
    <source>
        <dbReference type="ARBA" id="ARBA00023012"/>
    </source>
</evidence>
<dbReference type="Gene3D" id="3.40.50.2300">
    <property type="match status" value="1"/>
</dbReference>
<dbReference type="Gene3D" id="6.10.250.690">
    <property type="match status" value="1"/>
</dbReference>
<feature type="domain" description="Response regulatory" evidence="6">
    <location>
        <begin position="4"/>
        <end position="118"/>
    </location>
</feature>
<dbReference type="SMART" id="SM00448">
    <property type="entry name" value="REC"/>
    <property type="match status" value="1"/>
</dbReference>
<dbReference type="EMBL" id="JBEXAC010000001">
    <property type="protein sequence ID" value="MET6998173.1"/>
    <property type="molecule type" value="Genomic_DNA"/>
</dbReference>
<dbReference type="InterPro" id="IPR011006">
    <property type="entry name" value="CheY-like_superfamily"/>
</dbReference>
<dbReference type="CDD" id="cd00383">
    <property type="entry name" value="trans_reg_C"/>
    <property type="match status" value="1"/>
</dbReference>
<reference evidence="8 9" key="1">
    <citation type="submission" date="2024-06" db="EMBL/GenBank/DDBJ databases">
        <title>Chitinophaga defluvii sp. nov., isolated from municipal sewage.</title>
        <authorList>
            <person name="Zhang L."/>
        </authorList>
    </citation>
    <scope>NUCLEOTIDE SEQUENCE [LARGE SCALE GENOMIC DNA]</scope>
    <source>
        <strain evidence="8 9">H8</strain>
    </source>
</reference>
<keyword evidence="1 4" id="KW-0597">Phosphoprotein</keyword>
<accession>A0ABV2T584</accession>
<dbReference type="SUPFAM" id="SSF52172">
    <property type="entry name" value="CheY-like"/>
    <property type="match status" value="1"/>
</dbReference>
<dbReference type="PROSITE" id="PS50110">
    <property type="entry name" value="RESPONSE_REGULATORY"/>
    <property type="match status" value="1"/>
</dbReference>
<dbReference type="PANTHER" id="PTHR48111:SF40">
    <property type="entry name" value="PHOSPHATE REGULON TRANSCRIPTIONAL REGULATORY PROTEIN PHOB"/>
    <property type="match status" value="1"/>
</dbReference>
<feature type="domain" description="OmpR/PhoB-type" evidence="7">
    <location>
        <begin position="129"/>
        <end position="228"/>
    </location>
</feature>
<keyword evidence="2" id="KW-0902">Two-component regulatory system</keyword>
<dbReference type="SMART" id="SM00862">
    <property type="entry name" value="Trans_reg_C"/>
    <property type="match status" value="1"/>
</dbReference>
<protein>
    <submittedName>
        <fullName evidence="8">Response regulator transcription factor</fullName>
    </submittedName>
</protein>